<evidence type="ECO:0000313" key="3">
    <source>
        <dbReference type="EMBL" id="CAK7940294.1"/>
    </source>
</evidence>
<name>A0AAV1TTE5_9STRA</name>
<protein>
    <submittedName>
        <fullName evidence="2">Uncharacterized protein</fullName>
    </submittedName>
</protein>
<dbReference type="EMBL" id="CAKLBY020000078">
    <property type="protein sequence ID" value="CAK7924902.1"/>
    <property type="molecule type" value="Genomic_DNA"/>
</dbReference>
<evidence type="ECO:0000256" key="1">
    <source>
        <dbReference type="SAM" id="MobiDB-lite"/>
    </source>
</evidence>
<dbReference type="AlphaFoldDB" id="A0AAV1TTE5"/>
<proteinExistence type="predicted"/>
<gene>
    <name evidence="2" type="ORF">PM001_LOCUS10052</name>
    <name evidence="3" type="ORF">PM001_LOCUS25444</name>
</gene>
<accession>A0AAV1TTE5</accession>
<evidence type="ECO:0000313" key="2">
    <source>
        <dbReference type="EMBL" id="CAK7924902.1"/>
    </source>
</evidence>
<comment type="caution">
    <text evidence="2">The sequence shown here is derived from an EMBL/GenBank/DDBJ whole genome shotgun (WGS) entry which is preliminary data.</text>
</comment>
<dbReference type="Proteomes" id="UP001162060">
    <property type="component" value="Unassembled WGS sequence"/>
</dbReference>
<organism evidence="2 4">
    <name type="scientific">Peronospora matthiolae</name>
    <dbReference type="NCBI Taxonomy" id="2874970"/>
    <lineage>
        <taxon>Eukaryota</taxon>
        <taxon>Sar</taxon>
        <taxon>Stramenopiles</taxon>
        <taxon>Oomycota</taxon>
        <taxon>Peronosporomycetes</taxon>
        <taxon>Peronosporales</taxon>
        <taxon>Peronosporaceae</taxon>
        <taxon>Peronospora</taxon>
    </lineage>
</organism>
<feature type="region of interest" description="Disordered" evidence="1">
    <location>
        <begin position="1"/>
        <end position="21"/>
    </location>
</feature>
<reference evidence="2" key="1">
    <citation type="submission" date="2024-01" db="EMBL/GenBank/DDBJ databases">
        <authorList>
            <person name="Webb A."/>
        </authorList>
    </citation>
    <scope>NUCLEOTIDE SEQUENCE</scope>
    <source>
        <strain evidence="2">Pm1</strain>
    </source>
</reference>
<sequence>MVRSSPFGGCDGLNQRDTAATATARVTCASVDPQRRHEANQAERSGRAEVPIIKMTPFRWKPR</sequence>
<evidence type="ECO:0000313" key="4">
    <source>
        <dbReference type="Proteomes" id="UP001162060"/>
    </source>
</evidence>
<dbReference type="EMBL" id="CAKLBY020000256">
    <property type="protein sequence ID" value="CAK7940294.1"/>
    <property type="molecule type" value="Genomic_DNA"/>
</dbReference>